<reference evidence="1" key="1">
    <citation type="submission" date="2014-03" db="EMBL/GenBank/DDBJ databases">
        <authorList>
            <person name="Genoscope - CEA"/>
        </authorList>
    </citation>
    <scope>NUCLEOTIDE SEQUENCE [LARGE SCALE GENOMIC DNA]</scope>
    <source>
        <strain evidence="1">CF27</strain>
    </source>
</reference>
<evidence type="ECO:0000313" key="3">
    <source>
        <dbReference type="Proteomes" id="UP000193925"/>
    </source>
</evidence>
<dbReference type="AlphaFoldDB" id="A0A060USN0"/>
<protein>
    <submittedName>
        <fullName evidence="1">Uncharacterized protein</fullName>
    </submittedName>
</protein>
<name>A0A060USN0_9PROT</name>
<organism evidence="1">
    <name type="scientific">Acidithiobacillus ferrivorans</name>
    <dbReference type="NCBI Taxonomy" id="160808"/>
    <lineage>
        <taxon>Bacteria</taxon>
        <taxon>Pseudomonadati</taxon>
        <taxon>Pseudomonadota</taxon>
        <taxon>Acidithiobacillia</taxon>
        <taxon>Acidithiobacillales</taxon>
        <taxon>Acidithiobacillaceae</taxon>
        <taxon>Acidithiobacillus</taxon>
    </lineage>
</organism>
<sequence length="300" mass="32334">MSLSHLIIVEVVGRGDFDAAGTEFRIDISITDDGDFAVHDRQAQRLADERGIARICGVHRHRHIAQQRFRTGGGHHEGATAVAEGVTDVPKEALLFFTDDFQIRDCRAQDRVPVHQSLAAVNQTFVMQADKGFGNRMGEATIQCKTLPRPVAGGAQPPHLSGDMSARFVPPLPDPLQKGTAAHLLAVTAFLYQLPFHQHLGGNTRMVGTRLPEGALAAHPVDAGEDIHERVLESVPHVQGAGDVGRRQHDAVGCAVAFRLEQAMGFPARVALGFDFGGGEGAVQGVSHNRVYYSISEVLI</sequence>
<proteinExistence type="predicted"/>
<reference evidence="1" key="2">
    <citation type="submission" date="2014-07" db="EMBL/GenBank/DDBJ databases">
        <title>Initial genome analysis of the psychrotolerant acidophile Acidithiobacillus ferrivorans CF27: insights into iron and sulfur oxidation pathways and into biofilm formation.</title>
        <authorList>
            <person name="Talla E."/>
            <person name="Hedrich S."/>
            <person name="Mangenot S."/>
            <person name="Ji B."/>
            <person name="Johnson D.B."/>
            <person name="Barbe V."/>
            <person name="Bonnefoy V."/>
        </authorList>
    </citation>
    <scope>NUCLEOTIDE SEQUENCE [LARGE SCALE GENOMIC DNA]</scope>
    <source>
        <strain evidence="1">CF27</strain>
    </source>
</reference>
<keyword evidence="3" id="KW-1185">Reference proteome</keyword>
<evidence type="ECO:0000313" key="1">
    <source>
        <dbReference type="EMBL" id="CDQ11326.1"/>
    </source>
</evidence>
<gene>
    <name evidence="2" type="ORF">AFERRI_50888</name>
    <name evidence="1" type="ORF">AFERRI_530221</name>
</gene>
<accession>A0A060USN0</accession>
<evidence type="ECO:0000313" key="2">
    <source>
        <dbReference type="EMBL" id="SMH67686.1"/>
    </source>
</evidence>
<reference evidence="2 3" key="3">
    <citation type="submission" date="2017-03" db="EMBL/GenBank/DDBJ databases">
        <authorList>
            <person name="Regsiter A."/>
            <person name="William W."/>
        </authorList>
    </citation>
    <scope>NUCLEOTIDE SEQUENCE [LARGE SCALE GENOMIC DNA]</scope>
    <source>
        <strain evidence="2">PRJEB5721</strain>
    </source>
</reference>
<dbReference type="EMBL" id="LT841305">
    <property type="protein sequence ID" value="SMH67686.1"/>
    <property type="molecule type" value="Genomic_DNA"/>
</dbReference>
<dbReference type="EMBL" id="CCCS020000049">
    <property type="protein sequence ID" value="CDQ11326.1"/>
    <property type="molecule type" value="Genomic_DNA"/>
</dbReference>
<dbReference type="Proteomes" id="UP000193925">
    <property type="component" value="Chromosome AFERRI"/>
</dbReference>